<dbReference type="NCBIfam" id="TIGR01787">
    <property type="entry name" value="squalene_cyclas"/>
    <property type="match status" value="1"/>
</dbReference>
<proteinExistence type="inferred from homology"/>
<keyword evidence="8" id="KW-1185">Reference proteome</keyword>
<dbReference type="Proteomes" id="UP001211894">
    <property type="component" value="Unassembled WGS sequence"/>
</dbReference>
<protein>
    <submittedName>
        <fullName evidence="7">Prenyltransferase/squalene oxidase repeat-containing protein</fullName>
    </submittedName>
</protein>
<comment type="similarity">
    <text evidence="2">Belongs to the terpene cyclase/mutase family.</text>
</comment>
<dbReference type="Gene3D" id="1.50.10.20">
    <property type="match status" value="2"/>
</dbReference>
<name>A0ABT4X8Y1_9BACI</name>
<dbReference type="SFLD" id="SFLDG01016">
    <property type="entry name" value="Prenyltransferase_Like_2"/>
    <property type="match status" value="1"/>
</dbReference>
<dbReference type="SUPFAM" id="SSF48239">
    <property type="entry name" value="Terpenoid cyclases/Protein prenyltransferases"/>
    <property type="match status" value="2"/>
</dbReference>
<dbReference type="RefSeq" id="WP_271341624.1">
    <property type="nucleotide sequence ID" value="NZ_JAQKAB010000010.1"/>
</dbReference>
<dbReference type="PANTHER" id="PTHR11764:SF20">
    <property type="entry name" value="LANOSTEROL SYNTHASE"/>
    <property type="match status" value="1"/>
</dbReference>
<dbReference type="InterPro" id="IPR008930">
    <property type="entry name" value="Terpenoid_cyclase/PrenylTrfase"/>
</dbReference>
<dbReference type="Pfam" id="PF13243">
    <property type="entry name" value="SQHop_cyclase_C"/>
    <property type="match status" value="1"/>
</dbReference>
<keyword evidence="3" id="KW-0677">Repeat</keyword>
<accession>A0ABT4X8Y1</accession>
<evidence type="ECO:0000256" key="4">
    <source>
        <dbReference type="SAM" id="Phobius"/>
    </source>
</evidence>
<gene>
    <name evidence="7" type="ORF">PJ311_14570</name>
</gene>
<sequence>MHSIVEEVKAFQQDILTELQNKQNPNGSWTFCFEGSVMTNSFFILLLTSLKEPDSTLIASLAKRIKSKQSEDGAFRNYPDEEHGNLTSTVQGYIGMLASGIYSRNDPHMQKAELFIKSNGGLKGVHFMTKWMLAANGLYPWPTLYIPMSFLLIPTNFPLHFYHFSAYARIHFIPMAITLNLKYSLKNEAIGSLGHLDQNMSKNPLDWLSFRLFDKRSFYSFHFQWNELFKWPAHLHRLGFETGKKYMIDRIEEDGTLYSYASATIFMIYSLLALGMSRHSPLIRKALNGIKSLVTPCSGNGLYLENSTSTVWDTALLSYAIQETGVSQNRSAVSLATAYLANRQHQKKADWAVSNPFVIPGGWGFSDLNTNNPDLDDTAAALKALPIQDQPTDWNRGLVWLLSMQNNDGGFAAFEKNVNHPVIRHLPLESATEAAVDPSTADLTGRILHLLGVKVGFTKDHQIVKRALAWLYQHQEKNGSWYGRWGVCYIYGTWAALTGMKAVGVKKDHPSVKKALAWLKSIQLDDGGWGESCKSCEIKQFVPLLSGTTVQTAWALEALLQYEDHRNPLIKKAVRFLIDIQHVDYPTGIGLPKQFYIRYHSYPFVFSLLATSAFIKQIEKREKH</sequence>
<evidence type="ECO:0000256" key="1">
    <source>
        <dbReference type="ARBA" id="ARBA00004999"/>
    </source>
</evidence>
<feature type="domain" description="Squalene cyclase C-terminal" evidence="5">
    <location>
        <begin position="309"/>
        <end position="613"/>
    </location>
</feature>
<comment type="pathway">
    <text evidence="1">Secondary metabolite biosynthesis; hopanoid biosynthesis.</text>
</comment>
<dbReference type="EMBL" id="JAQKAB010000010">
    <property type="protein sequence ID" value="MDA7027802.1"/>
    <property type="molecule type" value="Genomic_DNA"/>
</dbReference>
<evidence type="ECO:0000259" key="5">
    <source>
        <dbReference type="Pfam" id="PF13243"/>
    </source>
</evidence>
<dbReference type="PANTHER" id="PTHR11764">
    <property type="entry name" value="TERPENE CYCLASE/MUTASE FAMILY MEMBER"/>
    <property type="match status" value="1"/>
</dbReference>
<evidence type="ECO:0000313" key="7">
    <source>
        <dbReference type="EMBL" id="MDA7027802.1"/>
    </source>
</evidence>
<evidence type="ECO:0000256" key="2">
    <source>
        <dbReference type="ARBA" id="ARBA00009755"/>
    </source>
</evidence>
<dbReference type="Pfam" id="PF13249">
    <property type="entry name" value="SQHop_cyclase_N"/>
    <property type="match status" value="1"/>
</dbReference>
<dbReference type="InterPro" id="IPR032697">
    <property type="entry name" value="SQ_cyclase_N"/>
</dbReference>
<keyword evidence="4" id="KW-0812">Transmembrane</keyword>
<organism evidence="7 8">
    <name type="scientific">Bacillus changyiensis</name>
    <dbReference type="NCBI Taxonomy" id="3004103"/>
    <lineage>
        <taxon>Bacteria</taxon>
        <taxon>Bacillati</taxon>
        <taxon>Bacillota</taxon>
        <taxon>Bacilli</taxon>
        <taxon>Bacillales</taxon>
        <taxon>Bacillaceae</taxon>
        <taxon>Bacillus</taxon>
    </lineage>
</organism>
<evidence type="ECO:0000313" key="8">
    <source>
        <dbReference type="Proteomes" id="UP001211894"/>
    </source>
</evidence>
<evidence type="ECO:0000259" key="6">
    <source>
        <dbReference type="Pfam" id="PF13249"/>
    </source>
</evidence>
<dbReference type="InterPro" id="IPR032696">
    <property type="entry name" value="SQ_cyclase_C"/>
</dbReference>
<evidence type="ECO:0000256" key="3">
    <source>
        <dbReference type="ARBA" id="ARBA00022737"/>
    </source>
</evidence>
<keyword evidence="4" id="KW-1133">Transmembrane helix</keyword>
<feature type="transmembrane region" description="Helical" evidence="4">
    <location>
        <begin position="257"/>
        <end position="275"/>
    </location>
</feature>
<comment type="caution">
    <text evidence="7">The sequence shown here is derived from an EMBL/GenBank/DDBJ whole genome shotgun (WGS) entry which is preliminary data.</text>
</comment>
<dbReference type="InterPro" id="IPR018333">
    <property type="entry name" value="Squalene_cyclase"/>
</dbReference>
<keyword evidence="4" id="KW-0472">Membrane</keyword>
<reference evidence="7 8" key="1">
    <citation type="submission" date="2023-01" db="EMBL/GenBank/DDBJ databases">
        <title>Bacillus changyiensis sp. nov., isolated from a coastal deposit.</title>
        <authorList>
            <person name="Xiao G."/>
            <person name="Lai Q."/>
            <person name="Hu Z."/>
            <person name="Shao Z."/>
        </authorList>
    </citation>
    <scope>NUCLEOTIDE SEQUENCE [LARGE SCALE GENOMIC DNA]</scope>
    <source>
        <strain evidence="7 8">CLL-7-23</strain>
    </source>
</reference>
<feature type="domain" description="Squalene cyclase N-terminal" evidence="6">
    <location>
        <begin position="18"/>
        <end position="294"/>
    </location>
</feature>